<dbReference type="Pfam" id="PF03704">
    <property type="entry name" value="BTAD"/>
    <property type="match status" value="1"/>
</dbReference>
<dbReference type="InterPro" id="IPR019734">
    <property type="entry name" value="TPR_rpt"/>
</dbReference>
<dbReference type="CDD" id="cd15831">
    <property type="entry name" value="BTAD"/>
    <property type="match status" value="1"/>
</dbReference>
<dbReference type="SMART" id="SM00382">
    <property type="entry name" value="AAA"/>
    <property type="match status" value="1"/>
</dbReference>
<feature type="repeat" description="TPR" evidence="5">
    <location>
        <begin position="861"/>
        <end position="894"/>
    </location>
</feature>
<dbReference type="InterPro" id="IPR027417">
    <property type="entry name" value="P-loop_NTPase"/>
</dbReference>
<dbReference type="InterPro" id="IPR001867">
    <property type="entry name" value="OmpR/PhoB-type_DNA-bd"/>
</dbReference>
<protein>
    <submittedName>
        <fullName evidence="8">DNA-binding SARP family transcriptional activator</fullName>
    </submittedName>
</protein>
<dbReference type="PRINTS" id="PR00364">
    <property type="entry name" value="DISEASERSIST"/>
</dbReference>
<keyword evidence="5" id="KW-0802">TPR repeat</keyword>
<dbReference type="RefSeq" id="WP_132122714.1">
    <property type="nucleotide sequence ID" value="NZ_SLWS01000008.1"/>
</dbReference>
<dbReference type="PROSITE" id="PS50005">
    <property type="entry name" value="TPR"/>
    <property type="match status" value="2"/>
</dbReference>
<proteinExistence type="inferred from homology"/>
<dbReference type="SUPFAM" id="SSF52540">
    <property type="entry name" value="P-loop containing nucleoside triphosphate hydrolases"/>
    <property type="match status" value="1"/>
</dbReference>
<comment type="caution">
    <text evidence="8">The sequence shown here is derived from an EMBL/GenBank/DDBJ whole genome shotgun (WGS) entry which is preliminary data.</text>
</comment>
<feature type="DNA-binding region" description="OmpR/PhoB-type" evidence="6">
    <location>
        <begin position="1"/>
        <end position="96"/>
    </location>
</feature>
<dbReference type="GO" id="GO:0006355">
    <property type="term" value="P:regulation of DNA-templated transcription"/>
    <property type="evidence" value="ECO:0007669"/>
    <property type="project" value="InterPro"/>
</dbReference>
<dbReference type="PANTHER" id="PTHR35807">
    <property type="entry name" value="TRANSCRIPTIONAL REGULATOR REDD-RELATED"/>
    <property type="match status" value="1"/>
</dbReference>
<dbReference type="OrthoDB" id="7628974at2"/>
<sequence>MSAGELLVLGSVQAIGPGGPASLQGARQRAVLGMLALHAGEVLPVAKLVDVVWGEDPPRTAVRTLHSHVARIRQALDKAGFGPVLRTVNPGYVLDVDPAMVDAVRFERQARTAKDLTGLRRTLDLWRGEAFADASLMGWGLREAERLQELRLSTMEDRWTAELRLGNHEDAVGEIARLLAEHPTREVLAGLHMLALYRAGRQSDALAAFQMVRVRLAAELGAEPGPDLLALHSRILRRDPDLEAQRPAGPAQLPARVGHFTGRADELDALDDVLAHDEPPVVVISGSAGMGKTALAVQWGHRVAPRFPDGQLFVDVRGHDPRRVMSADDALAHLLRSLGMPDERIPGGVNERAALYRSLVHNKRCVVVVDNAGDVEHVLPLVPGAGRTLLVITSRRALAALGARYAVHTVALDALRHQASVELLSSVLGARRVERERGPAARLARLCGGMPLALRIAAARLAGEPARPIAELAGELAGAGRLDALRVDGDARTVRTVLASAYLPLELAQTRMFRLLGLVPSTTFTSSLGAAMCGVAAVEGRRATAELKSAHLITAVGDDRFRFHDLIREFARQCARADEAEAAIAEAGHRLVDWYLRVANEANKAIDPNRDLVTPSLRHSPPELPFVPDRPGALAFLEGERHNFVPAARFARESGRLTAAWHFTYLLTSFYDATGHWQDRVELCRQGAAAAAELADPFAEAEMLRALGVAYYMTRRLQDAVDTNILALRAVRAAGDLGGEGHVYNNLANAYAEMRRFDEAVEAHQMAVARCAATDNHLGHALSQRNLGSTLIQMGRAADSLEPLSEALARFRKLDTPRFEAGTLDTLGEAYLELGDDDLALTTLQEALTLVRSIGYVWLEMEALLHTGTVYLGRRDFPSASEQFEAALALAQEHRAPHIESVALDRLGRTCLGRGDLRAAHEHLEAALVIRRNVPDGYEHAHLERDLADLADRSGQAAAASHHRARAAELYRRENATAEALAIESS</sequence>
<dbReference type="SUPFAM" id="SSF46894">
    <property type="entry name" value="C-terminal effector domain of the bipartite response regulators"/>
    <property type="match status" value="1"/>
</dbReference>
<evidence type="ECO:0000256" key="2">
    <source>
        <dbReference type="ARBA" id="ARBA00023015"/>
    </source>
</evidence>
<dbReference type="GO" id="GO:0043531">
    <property type="term" value="F:ADP binding"/>
    <property type="evidence" value="ECO:0007669"/>
    <property type="project" value="InterPro"/>
</dbReference>
<dbReference type="InterPro" id="IPR036388">
    <property type="entry name" value="WH-like_DNA-bd_sf"/>
</dbReference>
<keyword evidence="2" id="KW-0805">Transcription regulation</keyword>
<keyword evidence="4" id="KW-0804">Transcription</keyword>
<evidence type="ECO:0000313" key="8">
    <source>
        <dbReference type="EMBL" id="TCO54930.1"/>
    </source>
</evidence>
<evidence type="ECO:0000256" key="3">
    <source>
        <dbReference type="ARBA" id="ARBA00023125"/>
    </source>
</evidence>
<dbReference type="Pfam" id="PF00486">
    <property type="entry name" value="Trans_reg_C"/>
    <property type="match status" value="1"/>
</dbReference>
<organism evidence="8 9">
    <name type="scientific">Actinocrispum wychmicini</name>
    <dbReference type="NCBI Taxonomy" id="1213861"/>
    <lineage>
        <taxon>Bacteria</taxon>
        <taxon>Bacillati</taxon>
        <taxon>Actinomycetota</taxon>
        <taxon>Actinomycetes</taxon>
        <taxon>Pseudonocardiales</taxon>
        <taxon>Pseudonocardiaceae</taxon>
        <taxon>Actinocrispum</taxon>
    </lineage>
</organism>
<dbReference type="PROSITE" id="PS51755">
    <property type="entry name" value="OMPR_PHOB"/>
    <property type="match status" value="1"/>
</dbReference>
<dbReference type="GO" id="GO:0000160">
    <property type="term" value="P:phosphorelay signal transduction system"/>
    <property type="evidence" value="ECO:0007669"/>
    <property type="project" value="InterPro"/>
</dbReference>
<dbReference type="SUPFAM" id="SSF48452">
    <property type="entry name" value="TPR-like"/>
    <property type="match status" value="3"/>
</dbReference>
<dbReference type="Gene3D" id="1.25.40.10">
    <property type="entry name" value="Tetratricopeptide repeat domain"/>
    <property type="match status" value="3"/>
</dbReference>
<dbReference type="InterPro" id="IPR005158">
    <property type="entry name" value="BTAD"/>
</dbReference>
<keyword evidence="9" id="KW-1185">Reference proteome</keyword>
<name>A0A4V2S672_9PSEU</name>
<dbReference type="Proteomes" id="UP000295680">
    <property type="component" value="Unassembled WGS sequence"/>
</dbReference>
<reference evidence="8 9" key="1">
    <citation type="submission" date="2019-03" db="EMBL/GenBank/DDBJ databases">
        <title>Genomic Encyclopedia of Type Strains, Phase IV (KMG-IV): sequencing the most valuable type-strain genomes for metagenomic binning, comparative biology and taxonomic classification.</title>
        <authorList>
            <person name="Goeker M."/>
        </authorList>
    </citation>
    <scope>NUCLEOTIDE SEQUENCE [LARGE SCALE GENOMIC DNA]</scope>
    <source>
        <strain evidence="8 9">DSM 45934</strain>
    </source>
</reference>
<dbReference type="EMBL" id="SLWS01000008">
    <property type="protein sequence ID" value="TCO54930.1"/>
    <property type="molecule type" value="Genomic_DNA"/>
</dbReference>
<evidence type="ECO:0000256" key="5">
    <source>
        <dbReference type="PROSITE-ProRule" id="PRU00339"/>
    </source>
</evidence>
<dbReference type="Pfam" id="PF13424">
    <property type="entry name" value="TPR_12"/>
    <property type="match status" value="2"/>
</dbReference>
<gene>
    <name evidence="8" type="ORF">EV192_108218</name>
</gene>
<feature type="repeat" description="TPR" evidence="5">
    <location>
        <begin position="821"/>
        <end position="854"/>
    </location>
</feature>
<accession>A0A4V2S672</accession>
<dbReference type="AlphaFoldDB" id="A0A4V2S672"/>
<evidence type="ECO:0000313" key="9">
    <source>
        <dbReference type="Proteomes" id="UP000295680"/>
    </source>
</evidence>
<dbReference type="InterPro" id="IPR016032">
    <property type="entry name" value="Sig_transdc_resp-reg_C-effctor"/>
</dbReference>
<dbReference type="SMART" id="SM00028">
    <property type="entry name" value="TPR"/>
    <property type="match status" value="6"/>
</dbReference>
<dbReference type="CDD" id="cd00383">
    <property type="entry name" value="trans_reg_C"/>
    <property type="match status" value="1"/>
</dbReference>
<evidence type="ECO:0000256" key="1">
    <source>
        <dbReference type="ARBA" id="ARBA00005820"/>
    </source>
</evidence>
<dbReference type="SMART" id="SM01043">
    <property type="entry name" value="BTAD"/>
    <property type="match status" value="1"/>
</dbReference>
<dbReference type="Gene3D" id="1.10.10.10">
    <property type="entry name" value="Winged helix-like DNA-binding domain superfamily/Winged helix DNA-binding domain"/>
    <property type="match status" value="1"/>
</dbReference>
<evidence type="ECO:0000259" key="7">
    <source>
        <dbReference type="PROSITE" id="PS51755"/>
    </source>
</evidence>
<dbReference type="Gene3D" id="3.40.50.300">
    <property type="entry name" value="P-loop containing nucleotide triphosphate hydrolases"/>
    <property type="match status" value="1"/>
</dbReference>
<dbReference type="InterPro" id="IPR051677">
    <property type="entry name" value="AfsR-DnrI-RedD_regulator"/>
</dbReference>
<dbReference type="SMART" id="SM00862">
    <property type="entry name" value="Trans_reg_C"/>
    <property type="match status" value="1"/>
</dbReference>
<keyword evidence="3 6" id="KW-0238">DNA-binding</keyword>
<dbReference type="PANTHER" id="PTHR35807:SF1">
    <property type="entry name" value="TRANSCRIPTIONAL REGULATOR REDD"/>
    <property type="match status" value="1"/>
</dbReference>
<comment type="similarity">
    <text evidence="1">Belongs to the AfsR/DnrI/RedD regulatory family.</text>
</comment>
<feature type="domain" description="OmpR/PhoB-type" evidence="7">
    <location>
        <begin position="1"/>
        <end position="96"/>
    </location>
</feature>
<dbReference type="InterPro" id="IPR003593">
    <property type="entry name" value="AAA+_ATPase"/>
</dbReference>
<dbReference type="GO" id="GO:0003677">
    <property type="term" value="F:DNA binding"/>
    <property type="evidence" value="ECO:0007669"/>
    <property type="project" value="UniProtKB-UniRule"/>
</dbReference>
<dbReference type="InterPro" id="IPR011990">
    <property type="entry name" value="TPR-like_helical_dom_sf"/>
</dbReference>
<evidence type="ECO:0000256" key="4">
    <source>
        <dbReference type="ARBA" id="ARBA00023163"/>
    </source>
</evidence>
<evidence type="ECO:0000256" key="6">
    <source>
        <dbReference type="PROSITE-ProRule" id="PRU01091"/>
    </source>
</evidence>